<keyword evidence="1" id="KW-0472">Membrane</keyword>
<evidence type="ECO:0000256" key="1">
    <source>
        <dbReference type="SAM" id="Phobius"/>
    </source>
</evidence>
<keyword evidence="3" id="KW-1185">Reference proteome</keyword>
<reference evidence="2 3" key="1">
    <citation type="submission" date="2018-10" db="EMBL/GenBank/DDBJ databases">
        <title>Parasedimentitalea marina sp. nov., a psychrophilic bacterium isolated from deep seawater of the New Britain Trench.</title>
        <authorList>
            <person name="Cao J."/>
        </authorList>
    </citation>
    <scope>NUCLEOTIDE SEQUENCE [LARGE SCALE GENOMIC DNA]</scope>
    <source>
        <strain evidence="2 3">W43</strain>
    </source>
</reference>
<feature type="transmembrane region" description="Helical" evidence="1">
    <location>
        <begin position="12"/>
        <end position="31"/>
    </location>
</feature>
<dbReference type="RefSeq" id="WP_127749412.1">
    <property type="nucleotide sequence ID" value="NZ_CP033219.1"/>
</dbReference>
<evidence type="ECO:0008006" key="4">
    <source>
        <dbReference type="Google" id="ProtNLM"/>
    </source>
</evidence>
<keyword evidence="1" id="KW-1133">Transmembrane helix</keyword>
<dbReference type="AlphaFoldDB" id="A0A3T0N4E2"/>
<evidence type="ECO:0000313" key="2">
    <source>
        <dbReference type="EMBL" id="AZV78861.1"/>
    </source>
</evidence>
<feature type="transmembrane region" description="Helical" evidence="1">
    <location>
        <begin position="75"/>
        <end position="96"/>
    </location>
</feature>
<feature type="transmembrane region" description="Helical" evidence="1">
    <location>
        <begin position="37"/>
        <end position="54"/>
    </location>
</feature>
<accession>A0A3T0N4E2</accession>
<proteinExistence type="predicted"/>
<evidence type="ECO:0000313" key="3">
    <source>
        <dbReference type="Proteomes" id="UP000283063"/>
    </source>
</evidence>
<dbReference type="Proteomes" id="UP000283063">
    <property type="component" value="Chromosome"/>
</dbReference>
<organism evidence="2 3">
    <name type="scientific">Parasedimentitalea marina</name>
    <dbReference type="NCBI Taxonomy" id="2483033"/>
    <lineage>
        <taxon>Bacteria</taxon>
        <taxon>Pseudomonadati</taxon>
        <taxon>Pseudomonadota</taxon>
        <taxon>Alphaproteobacteria</taxon>
        <taxon>Rhodobacterales</taxon>
        <taxon>Paracoccaceae</taxon>
        <taxon>Parasedimentitalea</taxon>
    </lineage>
</organism>
<sequence length="282" mass="30947">MTDRIPLPLPHSFWLHLVLPRAGVLLALVVIGTALRVPVGLLYVLLAADVVLFVKQALRFQASADNHLRGMGGMTLIWGGYLVLLVLVFASISLWWGAFLFAGQPVEPPELFTDRMDRQYAAEYELTLSDDHTSLTFNGTITHGLTKRVTTLMAENPQLDTVILTSIGGHIYEARGFANLIRAKGLNTTVKGDCSSACTLVFAAGTQRGLSPGARLGFHSYALEFGPALLNLDLKKEQDKDRAFFRSQGINESFLIQMFDEPSTGLWYPSRAEAQQVGLLTP</sequence>
<protein>
    <recommendedName>
        <fullName evidence="4">Clp protease</fullName>
    </recommendedName>
</protein>
<dbReference type="SUPFAM" id="SSF52096">
    <property type="entry name" value="ClpP/crotonase"/>
    <property type="match status" value="1"/>
</dbReference>
<dbReference type="Gene3D" id="3.90.226.10">
    <property type="entry name" value="2-enoyl-CoA Hydratase, Chain A, domain 1"/>
    <property type="match status" value="1"/>
</dbReference>
<name>A0A3T0N4E2_9RHOB</name>
<dbReference type="InterPro" id="IPR029045">
    <property type="entry name" value="ClpP/crotonase-like_dom_sf"/>
</dbReference>
<keyword evidence="1" id="KW-0812">Transmembrane</keyword>
<dbReference type="KEGG" id="sedi:EBB79_13940"/>
<dbReference type="OrthoDB" id="5936191at2"/>
<gene>
    <name evidence="2" type="ORF">EBB79_13940</name>
</gene>
<dbReference type="EMBL" id="CP033219">
    <property type="protein sequence ID" value="AZV78861.1"/>
    <property type="molecule type" value="Genomic_DNA"/>
</dbReference>